<protein>
    <recommendedName>
        <fullName evidence="4 5">Large ribosomal subunit protein bL19</fullName>
    </recommendedName>
</protein>
<dbReference type="PRINTS" id="PR00061">
    <property type="entry name" value="RIBOSOMALL19"/>
</dbReference>
<sequence length="125" mass="14198">MRHKLLDLAEQSSLRENKLNFAVGDTVDVHTRILEGNKERIQIFGGVVIAKRGHGTNESFLVRRIVAGEGVERTFPVNSPKVADVVVKRHARVRRAKLFYLRDRIGKATRLRERRARAGEAETNT</sequence>
<reference evidence="7 8" key="1">
    <citation type="submission" date="2019-02" db="EMBL/GenBank/DDBJ databases">
        <title>Deep-cultivation of Planctomycetes and their phenomic and genomic characterization uncovers novel biology.</title>
        <authorList>
            <person name="Wiegand S."/>
            <person name="Jogler M."/>
            <person name="Boedeker C."/>
            <person name="Pinto D."/>
            <person name="Vollmers J."/>
            <person name="Rivas-Marin E."/>
            <person name="Kohn T."/>
            <person name="Peeters S.H."/>
            <person name="Heuer A."/>
            <person name="Rast P."/>
            <person name="Oberbeckmann S."/>
            <person name="Bunk B."/>
            <person name="Jeske O."/>
            <person name="Meyerdierks A."/>
            <person name="Storesund J.E."/>
            <person name="Kallscheuer N."/>
            <person name="Luecker S."/>
            <person name="Lage O.M."/>
            <person name="Pohl T."/>
            <person name="Merkel B.J."/>
            <person name="Hornburger P."/>
            <person name="Mueller R.-W."/>
            <person name="Bruemmer F."/>
            <person name="Labrenz M."/>
            <person name="Spormann A.M."/>
            <person name="Op Den Camp H."/>
            <person name="Overmann J."/>
            <person name="Amann R."/>
            <person name="Jetten M.S.M."/>
            <person name="Mascher T."/>
            <person name="Medema M.H."/>
            <person name="Devos D.P."/>
            <person name="Kaster A.-K."/>
            <person name="Ovreas L."/>
            <person name="Rohde M."/>
            <person name="Galperin M.Y."/>
            <person name="Jogler C."/>
        </authorList>
    </citation>
    <scope>NUCLEOTIDE SEQUENCE [LARGE SCALE GENOMIC DNA]</scope>
    <source>
        <strain evidence="7 8">KOR42</strain>
    </source>
</reference>
<comment type="function">
    <text evidence="5 6">This protein is located at the 30S-50S ribosomal subunit interface and may play a role in the structure and function of the aminoacyl-tRNA binding site.</text>
</comment>
<dbReference type="NCBIfam" id="TIGR01024">
    <property type="entry name" value="rplS_bact"/>
    <property type="match status" value="1"/>
</dbReference>
<dbReference type="SUPFAM" id="SSF50104">
    <property type="entry name" value="Translation proteins SH3-like domain"/>
    <property type="match status" value="1"/>
</dbReference>
<organism evidence="7 8">
    <name type="scientific">Thalassoglobus neptunius</name>
    <dbReference type="NCBI Taxonomy" id="1938619"/>
    <lineage>
        <taxon>Bacteria</taxon>
        <taxon>Pseudomonadati</taxon>
        <taxon>Planctomycetota</taxon>
        <taxon>Planctomycetia</taxon>
        <taxon>Planctomycetales</taxon>
        <taxon>Planctomycetaceae</taxon>
        <taxon>Thalassoglobus</taxon>
    </lineage>
</organism>
<dbReference type="Gene3D" id="2.30.30.790">
    <property type="match status" value="1"/>
</dbReference>
<evidence type="ECO:0000256" key="1">
    <source>
        <dbReference type="ARBA" id="ARBA00005781"/>
    </source>
</evidence>
<keyword evidence="8" id="KW-1185">Reference proteome</keyword>
<dbReference type="PIRSF" id="PIRSF002191">
    <property type="entry name" value="Ribosomal_L19"/>
    <property type="match status" value="1"/>
</dbReference>
<dbReference type="InterPro" id="IPR001857">
    <property type="entry name" value="Ribosomal_bL19"/>
</dbReference>
<dbReference type="Proteomes" id="UP000317243">
    <property type="component" value="Unassembled WGS sequence"/>
</dbReference>
<accession>A0A5C5W0J2</accession>
<gene>
    <name evidence="5 7" type="primary">rplS</name>
    <name evidence="7" type="ORF">KOR42_43970</name>
</gene>
<dbReference type="PANTHER" id="PTHR15680">
    <property type="entry name" value="RIBOSOMAL PROTEIN L19"/>
    <property type="match status" value="1"/>
</dbReference>
<evidence type="ECO:0000313" key="7">
    <source>
        <dbReference type="EMBL" id="TWT43579.1"/>
    </source>
</evidence>
<dbReference type="Pfam" id="PF01245">
    <property type="entry name" value="Ribosomal_L19"/>
    <property type="match status" value="1"/>
</dbReference>
<evidence type="ECO:0000256" key="2">
    <source>
        <dbReference type="ARBA" id="ARBA00022980"/>
    </source>
</evidence>
<dbReference type="InterPro" id="IPR018257">
    <property type="entry name" value="Ribosomal_bL19_CS"/>
</dbReference>
<proteinExistence type="inferred from homology"/>
<comment type="caution">
    <text evidence="7">The sequence shown here is derived from an EMBL/GenBank/DDBJ whole genome shotgun (WGS) entry which is preliminary data.</text>
</comment>
<dbReference type="GO" id="GO:0006412">
    <property type="term" value="P:translation"/>
    <property type="evidence" value="ECO:0007669"/>
    <property type="project" value="UniProtKB-UniRule"/>
</dbReference>
<dbReference type="AlphaFoldDB" id="A0A5C5W0J2"/>
<keyword evidence="3 5" id="KW-0687">Ribonucleoprotein</keyword>
<evidence type="ECO:0000256" key="6">
    <source>
        <dbReference type="RuleBase" id="RU000559"/>
    </source>
</evidence>
<name>A0A5C5W0J2_9PLAN</name>
<dbReference type="InterPro" id="IPR038657">
    <property type="entry name" value="Ribosomal_bL19_sf"/>
</dbReference>
<keyword evidence="2 5" id="KW-0689">Ribosomal protein</keyword>
<dbReference type="InterPro" id="IPR008991">
    <property type="entry name" value="Translation_prot_SH3-like_sf"/>
</dbReference>
<evidence type="ECO:0000256" key="5">
    <source>
        <dbReference type="HAMAP-Rule" id="MF_00402"/>
    </source>
</evidence>
<dbReference type="GO" id="GO:0022625">
    <property type="term" value="C:cytosolic large ribosomal subunit"/>
    <property type="evidence" value="ECO:0007669"/>
    <property type="project" value="TreeGrafter"/>
</dbReference>
<dbReference type="EMBL" id="SIHI01000030">
    <property type="protein sequence ID" value="TWT43579.1"/>
    <property type="molecule type" value="Genomic_DNA"/>
</dbReference>
<evidence type="ECO:0000313" key="8">
    <source>
        <dbReference type="Proteomes" id="UP000317243"/>
    </source>
</evidence>
<dbReference type="RefSeq" id="WP_146511760.1">
    <property type="nucleotide sequence ID" value="NZ_SIHI01000030.1"/>
</dbReference>
<dbReference type="PANTHER" id="PTHR15680:SF9">
    <property type="entry name" value="LARGE RIBOSOMAL SUBUNIT PROTEIN BL19M"/>
    <property type="match status" value="1"/>
</dbReference>
<comment type="similarity">
    <text evidence="1 5 6">Belongs to the bacterial ribosomal protein bL19 family.</text>
</comment>
<dbReference type="PROSITE" id="PS01015">
    <property type="entry name" value="RIBOSOMAL_L19"/>
    <property type="match status" value="1"/>
</dbReference>
<dbReference type="HAMAP" id="MF_00402">
    <property type="entry name" value="Ribosomal_bL19"/>
    <property type="match status" value="1"/>
</dbReference>
<dbReference type="OrthoDB" id="9803541at2"/>
<evidence type="ECO:0000256" key="3">
    <source>
        <dbReference type="ARBA" id="ARBA00023274"/>
    </source>
</evidence>
<dbReference type="GO" id="GO:0003735">
    <property type="term" value="F:structural constituent of ribosome"/>
    <property type="evidence" value="ECO:0007669"/>
    <property type="project" value="InterPro"/>
</dbReference>
<evidence type="ECO:0000256" key="4">
    <source>
        <dbReference type="ARBA" id="ARBA00035171"/>
    </source>
</evidence>